<evidence type="ECO:0000256" key="5">
    <source>
        <dbReference type="SAM" id="MobiDB-lite"/>
    </source>
</evidence>
<evidence type="ECO:0000313" key="8">
    <source>
        <dbReference type="Proteomes" id="UP000605099"/>
    </source>
</evidence>
<evidence type="ECO:0000256" key="4">
    <source>
        <dbReference type="ARBA" id="ARBA00023136"/>
    </source>
</evidence>
<dbReference type="Proteomes" id="UP000605099">
    <property type="component" value="Unassembled WGS sequence"/>
</dbReference>
<comment type="caution">
    <text evidence="7">The sequence shown here is derived from an EMBL/GenBank/DDBJ whole genome shotgun (WGS) entry which is preliminary data.</text>
</comment>
<evidence type="ECO:0000256" key="3">
    <source>
        <dbReference type="ARBA" id="ARBA00022989"/>
    </source>
</evidence>
<dbReference type="Gene3D" id="3.30.1150.10">
    <property type="match status" value="1"/>
</dbReference>
<dbReference type="Pfam" id="PF03544">
    <property type="entry name" value="TonB_C"/>
    <property type="match status" value="1"/>
</dbReference>
<dbReference type="EMBL" id="BMLK01000009">
    <property type="protein sequence ID" value="GGN50435.1"/>
    <property type="molecule type" value="Genomic_DNA"/>
</dbReference>
<reference evidence="8" key="1">
    <citation type="journal article" date="2019" name="Int. J. Syst. Evol. Microbiol.">
        <title>The Global Catalogue of Microorganisms (GCM) 10K type strain sequencing project: providing services to taxonomists for standard genome sequencing and annotation.</title>
        <authorList>
            <consortium name="The Broad Institute Genomics Platform"/>
            <consortium name="The Broad Institute Genome Sequencing Center for Infectious Disease"/>
            <person name="Wu L."/>
            <person name="Ma J."/>
        </authorList>
    </citation>
    <scope>NUCLEOTIDE SEQUENCE [LARGE SCALE GENOMIC DNA]</scope>
    <source>
        <strain evidence="8">CGMCC 1.6784</strain>
    </source>
</reference>
<evidence type="ECO:0000256" key="2">
    <source>
        <dbReference type="ARBA" id="ARBA00022692"/>
    </source>
</evidence>
<sequence length="226" mass="23555">MALVLGLSFAPGIEAPQRALEAILPTRNTPPSPTPTPQPPPAEAGAPQNAPAPPSRENEPAQIVQPPPKRPPLVAPPPVPVAPKAGTGSASNQGAANIDGPGQGSGGSGNGTGGGGNGGQGSGNGSGRGDLSAYPRQTSGKLHYREIPKALRRDHGGVIRLRYRIGVDGRVSQCRVLQSSGFPEFDRQTCERITDRFRFKPARDRAGQPVPFTMTETHGWDYEPGE</sequence>
<feature type="compositionally biased region" description="Gly residues" evidence="5">
    <location>
        <begin position="101"/>
        <end position="128"/>
    </location>
</feature>
<feature type="compositionally biased region" description="Pro residues" evidence="5">
    <location>
        <begin position="28"/>
        <end position="42"/>
    </location>
</feature>
<proteinExistence type="predicted"/>
<feature type="region of interest" description="Disordered" evidence="5">
    <location>
        <begin position="20"/>
        <end position="135"/>
    </location>
</feature>
<comment type="subcellular location">
    <subcellularLocation>
        <location evidence="1">Membrane</location>
        <topology evidence="1">Single-pass membrane protein</topology>
    </subcellularLocation>
</comment>
<protein>
    <recommendedName>
        <fullName evidence="6">TonB C-terminal domain-containing protein</fullName>
    </recommendedName>
</protein>
<keyword evidence="4" id="KW-0472">Membrane</keyword>
<dbReference type="InterPro" id="IPR006260">
    <property type="entry name" value="TonB/TolA_C"/>
</dbReference>
<gene>
    <name evidence="7" type="ORF">GCM10011349_22060</name>
</gene>
<keyword evidence="8" id="KW-1185">Reference proteome</keyword>
<dbReference type="SUPFAM" id="SSF74653">
    <property type="entry name" value="TolA/TonB C-terminal domain"/>
    <property type="match status" value="1"/>
</dbReference>
<feature type="compositionally biased region" description="Pro residues" evidence="5">
    <location>
        <begin position="65"/>
        <end position="81"/>
    </location>
</feature>
<dbReference type="InterPro" id="IPR037682">
    <property type="entry name" value="TonB_C"/>
</dbReference>
<accession>A0ABQ2JQ54</accession>
<keyword evidence="3" id="KW-1133">Transmembrane helix</keyword>
<evidence type="ECO:0000259" key="6">
    <source>
        <dbReference type="Pfam" id="PF03544"/>
    </source>
</evidence>
<feature type="domain" description="TonB C-terminal" evidence="6">
    <location>
        <begin position="149"/>
        <end position="214"/>
    </location>
</feature>
<keyword evidence="2" id="KW-0812">Transmembrane</keyword>
<evidence type="ECO:0000313" key="7">
    <source>
        <dbReference type="EMBL" id="GGN50435.1"/>
    </source>
</evidence>
<organism evidence="7 8">
    <name type="scientific">Novosphingobium indicum</name>
    <dbReference type="NCBI Taxonomy" id="462949"/>
    <lineage>
        <taxon>Bacteria</taxon>
        <taxon>Pseudomonadati</taxon>
        <taxon>Pseudomonadota</taxon>
        <taxon>Alphaproteobacteria</taxon>
        <taxon>Sphingomonadales</taxon>
        <taxon>Sphingomonadaceae</taxon>
        <taxon>Novosphingobium</taxon>
    </lineage>
</organism>
<evidence type="ECO:0000256" key="1">
    <source>
        <dbReference type="ARBA" id="ARBA00004167"/>
    </source>
</evidence>
<dbReference type="NCBIfam" id="TIGR01352">
    <property type="entry name" value="tonB_Cterm"/>
    <property type="match status" value="1"/>
</dbReference>
<feature type="region of interest" description="Disordered" evidence="5">
    <location>
        <begin position="205"/>
        <end position="226"/>
    </location>
</feature>
<name>A0ABQ2JQ54_9SPHN</name>